<sequence length="470" mass="53415">MLEEHENRVVLRIVGVVAGAMTFFMLIFLYFGSHFYFGSTVANVAVGGLSVNKAEEKLRQETKQVEIQLKGENQTVQLQLTSPYQIDTDYLKKNIRRGEFSLPFTKGAKENLVQAINSATFLGGKAAKDAKIIYADNKFRIEPEKSGTMVDSIRIRKELCAAFDEGTLQTEYDLADFYREPEIRAKELEQKNVPQKLEEIRKRGIKLRLNKKTIPLTEQMLAASVDDQGNFDQASITEWVADLEREYSTIYQSVDFTNIHGQHLRYKNVGNYGWFIDIEQSVKKIVKELKNPDTKTIQLVLKGDTKKQPLHVTKNYIEVDLDNQKMYCFDKGKLVVETDVITGRYNKGTATVPGFHTIMDKRRNVDLSGVLTTGDGTYNVPVDYWLPLLSYGQTITEIGLHDTDHKLQYFGQPGAYLTDLGSYGCVNTPKAQVAQIYEYSYIGMPVFIYGHIYDDAPGEFDKPVEYGTEI</sequence>
<dbReference type="Pfam" id="PF03734">
    <property type="entry name" value="YkuD"/>
    <property type="match status" value="1"/>
</dbReference>
<evidence type="ECO:0000256" key="5">
    <source>
        <dbReference type="ARBA" id="ARBA00023316"/>
    </source>
</evidence>
<dbReference type="PANTHER" id="PTHR30582:SF33">
    <property type="entry name" value="EXPORTED PROTEIN"/>
    <property type="match status" value="1"/>
</dbReference>
<dbReference type="PANTHER" id="PTHR30582">
    <property type="entry name" value="L,D-TRANSPEPTIDASE"/>
    <property type="match status" value="1"/>
</dbReference>
<dbReference type="Proteomes" id="UP001252875">
    <property type="component" value="Unassembled WGS sequence"/>
</dbReference>
<comment type="pathway">
    <text evidence="1 6">Cell wall biogenesis; peptidoglycan biosynthesis.</text>
</comment>
<reference evidence="9 10" key="1">
    <citation type="submission" date="2023-03" db="EMBL/GenBank/DDBJ databases">
        <authorList>
            <person name="Shen W."/>
            <person name="Cai J."/>
        </authorList>
    </citation>
    <scope>NUCLEOTIDE SEQUENCE [LARGE SCALE GENOMIC DNA]</scope>
    <source>
        <strain evidence="9 10">D6-4</strain>
    </source>
</reference>
<keyword evidence="4 6" id="KW-0573">Peptidoglycan synthesis</keyword>
<dbReference type="SUPFAM" id="SSF141523">
    <property type="entry name" value="L,D-transpeptidase catalytic domain-like"/>
    <property type="match status" value="1"/>
</dbReference>
<name>A0ABU3F5R1_9ENTE</name>
<keyword evidence="10" id="KW-1185">Reference proteome</keyword>
<feature type="active site" description="Proton donor/acceptor" evidence="6">
    <location>
        <position position="401"/>
    </location>
</feature>
<dbReference type="PROSITE" id="PS52029">
    <property type="entry name" value="LD_TPASE"/>
    <property type="match status" value="1"/>
</dbReference>
<comment type="caution">
    <text evidence="9">The sequence shown here is derived from an EMBL/GenBank/DDBJ whole genome shotgun (WGS) entry which is preliminary data.</text>
</comment>
<dbReference type="EMBL" id="JARPYI010000020">
    <property type="protein sequence ID" value="MDT2602479.1"/>
    <property type="molecule type" value="Genomic_DNA"/>
</dbReference>
<dbReference type="Gene3D" id="3.10.20.800">
    <property type="match status" value="1"/>
</dbReference>
<keyword evidence="3 6" id="KW-0133">Cell shape</keyword>
<dbReference type="InterPro" id="IPR005490">
    <property type="entry name" value="LD_TPept_cat_dom"/>
</dbReference>
<dbReference type="CDD" id="cd16913">
    <property type="entry name" value="YkuD_like"/>
    <property type="match status" value="1"/>
</dbReference>
<feature type="domain" description="L,D-TPase catalytic" evidence="8">
    <location>
        <begin position="315"/>
        <end position="449"/>
    </location>
</feature>
<keyword evidence="7" id="KW-0812">Transmembrane</keyword>
<dbReference type="InterPro" id="IPR050979">
    <property type="entry name" value="LD-transpeptidase"/>
</dbReference>
<dbReference type="RefSeq" id="WP_311823663.1">
    <property type="nucleotide sequence ID" value="NZ_JARPYF010000019.1"/>
</dbReference>
<evidence type="ECO:0000259" key="8">
    <source>
        <dbReference type="PROSITE" id="PS52029"/>
    </source>
</evidence>
<dbReference type="InterPro" id="IPR038063">
    <property type="entry name" value="Transpep_catalytic_dom"/>
</dbReference>
<evidence type="ECO:0000256" key="1">
    <source>
        <dbReference type="ARBA" id="ARBA00004752"/>
    </source>
</evidence>
<evidence type="ECO:0000256" key="7">
    <source>
        <dbReference type="SAM" id="Phobius"/>
    </source>
</evidence>
<evidence type="ECO:0000256" key="6">
    <source>
        <dbReference type="PROSITE-ProRule" id="PRU01373"/>
    </source>
</evidence>
<dbReference type="Gene3D" id="2.40.440.10">
    <property type="entry name" value="L,D-transpeptidase catalytic domain-like"/>
    <property type="match status" value="1"/>
</dbReference>
<feature type="transmembrane region" description="Helical" evidence="7">
    <location>
        <begin position="9"/>
        <end position="31"/>
    </location>
</feature>
<organism evidence="9 10">
    <name type="scientific">Enterococcus hulanensis</name>
    <dbReference type="NCBI Taxonomy" id="2559929"/>
    <lineage>
        <taxon>Bacteria</taxon>
        <taxon>Bacillati</taxon>
        <taxon>Bacillota</taxon>
        <taxon>Bacilli</taxon>
        <taxon>Lactobacillales</taxon>
        <taxon>Enterococcaceae</taxon>
        <taxon>Enterococcus</taxon>
    </lineage>
</organism>
<dbReference type="SUPFAM" id="SSF143985">
    <property type="entry name" value="L,D-transpeptidase pre-catalytic domain-like"/>
    <property type="match status" value="1"/>
</dbReference>
<keyword evidence="7" id="KW-0472">Membrane</keyword>
<protein>
    <submittedName>
        <fullName evidence="9">L,D-transpeptidase</fullName>
    </submittedName>
</protein>
<evidence type="ECO:0000313" key="9">
    <source>
        <dbReference type="EMBL" id="MDT2602479.1"/>
    </source>
</evidence>
<feature type="active site" description="Nucleophile" evidence="6">
    <location>
        <position position="425"/>
    </location>
</feature>
<gene>
    <name evidence="9" type="ORF">P7D85_22180</name>
</gene>
<evidence type="ECO:0000256" key="4">
    <source>
        <dbReference type="ARBA" id="ARBA00022984"/>
    </source>
</evidence>
<keyword evidence="5 6" id="KW-0961">Cell wall biogenesis/degradation</keyword>
<dbReference type="InterPro" id="IPR038054">
    <property type="entry name" value="LD_TPept-like_central_sf"/>
</dbReference>
<keyword evidence="7" id="KW-1133">Transmembrane helix</keyword>
<proteinExistence type="predicted"/>
<evidence type="ECO:0000256" key="3">
    <source>
        <dbReference type="ARBA" id="ARBA00022960"/>
    </source>
</evidence>
<evidence type="ECO:0000313" key="10">
    <source>
        <dbReference type="Proteomes" id="UP001252875"/>
    </source>
</evidence>
<accession>A0ABU3F5R1</accession>
<evidence type="ECO:0000256" key="2">
    <source>
        <dbReference type="ARBA" id="ARBA00022679"/>
    </source>
</evidence>
<keyword evidence="2" id="KW-0808">Transferase</keyword>